<evidence type="ECO:0000256" key="6">
    <source>
        <dbReference type="ARBA" id="ARBA00023136"/>
    </source>
</evidence>
<dbReference type="Gene3D" id="2.30.30.60">
    <property type="match status" value="1"/>
</dbReference>
<dbReference type="SUPFAM" id="SSF82689">
    <property type="entry name" value="Mechanosensitive channel protein MscS (YggB), C-terminal domain"/>
    <property type="match status" value="1"/>
</dbReference>
<dbReference type="SUPFAM" id="SSF82861">
    <property type="entry name" value="Mechanosensitive channel protein MscS (YggB), transmembrane region"/>
    <property type="match status" value="1"/>
</dbReference>
<dbReference type="GO" id="GO:0005886">
    <property type="term" value="C:plasma membrane"/>
    <property type="evidence" value="ECO:0007669"/>
    <property type="project" value="UniProtKB-SubCell"/>
</dbReference>
<feature type="transmembrane region" description="Helical" evidence="7">
    <location>
        <begin position="117"/>
        <end position="135"/>
    </location>
</feature>
<reference evidence="11" key="1">
    <citation type="submission" date="2006-10" db="EMBL/GenBank/DDBJ databases">
        <title>Complete sequence of Solibacter usitatus Ellin6076.</title>
        <authorList>
            <consortium name="US DOE Joint Genome Institute"/>
            <person name="Copeland A."/>
            <person name="Lucas S."/>
            <person name="Lapidus A."/>
            <person name="Barry K."/>
            <person name="Detter J.C."/>
            <person name="Glavina del Rio T."/>
            <person name="Hammon N."/>
            <person name="Israni S."/>
            <person name="Dalin E."/>
            <person name="Tice H."/>
            <person name="Pitluck S."/>
            <person name="Thompson L.S."/>
            <person name="Brettin T."/>
            <person name="Bruce D."/>
            <person name="Han C."/>
            <person name="Tapia R."/>
            <person name="Gilna P."/>
            <person name="Schmutz J."/>
            <person name="Larimer F."/>
            <person name="Land M."/>
            <person name="Hauser L."/>
            <person name="Kyrpides N."/>
            <person name="Mikhailova N."/>
            <person name="Janssen P.H."/>
            <person name="Kuske C.R."/>
            <person name="Richardson P."/>
        </authorList>
    </citation>
    <scope>NUCLEOTIDE SEQUENCE</scope>
    <source>
        <strain evidence="11">Ellin6076</strain>
    </source>
</reference>
<dbReference type="InterPro" id="IPR011014">
    <property type="entry name" value="MscS_channel_TM-2"/>
</dbReference>
<dbReference type="Gene3D" id="3.30.70.100">
    <property type="match status" value="1"/>
</dbReference>
<dbReference type="PANTHER" id="PTHR30566:SF25">
    <property type="entry name" value="INNER MEMBRANE PROTEIN"/>
    <property type="match status" value="1"/>
</dbReference>
<organism evidence="11">
    <name type="scientific">Solibacter usitatus (strain Ellin6076)</name>
    <dbReference type="NCBI Taxonomy" id="234267"/>
    <lineage>
        <taxon>Bacteria</taxon>
        <taxon>Pseudomonadati</taxon>
        <taxon>Acidobacteriota</taxon>
        <taxon>Terriglobia</taxon>
        <taxon>Bryobacterales</taxon>
        <taxon>Solibacteraceae</taxon>
        <taxon>Candidatus Solibacter</taxon>
    </lineage>
</organism>
<dbReference type="InParanoid" id="Q028G0"/>
<feature type="domain" description="Mechanosensitive ion channel transmembrane helices 2/3" evidence="10">
    <location>
        <begin position="124"/>
        <end position="161"/>
    </location>
</feature>
<feature type="transmembrane region" description="Helical" evidence="7">
    <location>
        <begin position="76"/>
        <end position="97"/>
    </location>
</feature>
<dbReference type="Gene3D" id="1.10.287.1260">
    <property type="match status" value="1"/>
</dbReference>
<keyword evidence="5 7" id="KW-1133">Transmembrane helix</keyword>
<evidence type="ECO:0000259" key="8">
    <source>
        <dbReference type="Pfam" id="PF00924"/>
    </source>
</evidence>
<dbReference type="KEGG" id="sus:Acid_1601"/>
<evidence type="ECO:0000256" key="4">
    <source>
        <dbReference type="ARBA" id="ARBA00022692"/>
    </source>
</evidence>
<proteinExistence type="inferred from homology"/>
<protein>
    <submittedName>
        <fullName evidence="11">MscS Mechanosensitive ion channel</fullName>
    </submittedName>
</protein>
<dbReference type="AlphaFoldDB" id="Q028G0"/>
<evidence type="ECO:0000256" key="2">
    <source>
        <dbReference type="ARBA" id="ARBA00008017"/>
    </source>
</evidence>
<accession>Q028G0</accession>
<dbReference type="eggNOG" id="COG0668">
    <property type="taxonomic scope" value="Bacteria"/>
</dbReference>
<feature type="transmembrane region" description="Helical" evidence="7">
    <location>
        <begin position="142"/>
        <end position="160"/>
    </location>
</feature>
<evidence type="ECO:0000259" key="9">
    <source>
        <dbReference type="Pfam" id="PF21082"/>
    </source>
</evidence>
<dbReference type="OrthoDB" id="9809206at2"/>
<keyword evidence="3" id="KW-1003">Cell membrane</keyword>
<keyword evidence="4 7" id="KW-0812">Transmembrane</keyword>
<evidence type="ECO:0000256" key="5">
    <source>
        <dbReference type="ARBA" id="ARBA00022989"/>
    </source>
</evidence>
<dbReference type="InterPro" id="IPR010920">
    <property type="entry name" value="LSM_dom_sf"/>
</dbReference>
<evidence type="ECO:0000259" key="10">
    <source>
        <dbReference type="Pfam" id="PF21088"/>
    </source>
</evidence>
<dbReference type="InterPro" id="IPR023408">
    <property type="entry name" value="MscS_beta-dom_sf"/>
</dbReference>
<gene>
    <name evidence="11" type="ordered locus">Acid_1601</name>
</gene>
<dbReference type="Pfam" id="PF21088">
    <property type="entry name" value="MS_channel_1st"/>
    <property type="match status" value="1"/>
</dbReference>
<feature type="domain" description="Mechanosensitive ion channel MscS C-terminal" evidence="9">
    <location>
        <begin position="239"/>
        <end position="325"/>
    </location>
</feature>
<evidence type="ECO:0000313" key="11">
    <source>
        <dbReference type="EMBL" id="ABJ82592.1"/>
    </source>
</evidence>
<comment type="subcellular location">
    <subcellularLocation>
        <location evidence="1">Cell membrane</location>
        <topology evidence="1">Multi-pass membrane protein</topology>
    </subcellularLocation>
</comment>
<dbReference type="GO" id="GO:0008381">
    <property type="term" value="F:mechanosensitive monoatomic ion channel activity"/>
    <property type="evidence" value="ECO:0007669"/>
    <property type="project" value="UniProtKB-ARBA"/>
</dbReference>
<dbReference type="PANTHER" id="PTHR30566">
    <property type="entry name" value="YNAI-RELATED MECHANOSENSITIVE ION CHANNEL"/>
    <property type="match status" value="1"/>
</dbReference>
<evidence type="ECO:0000256" key="1">
    <source>
        <dbReference type="ARBA" id="ARBA00004651"/>
    </source>
</evidence>
<dbReference type="InterPro" id="IPR049278">
    <property type="entry name" value="MS_channel_C"/>
</dbReference>
<evidence type="ECO:0000256" key="3">
    <source>
        <dbReference type="ARBA" id="ARBA00022475"/>
    </source>
</evidence>
<keyword evidence="6 7" id="KW-0472">Membrane</keyword>
<dbReference type="InterPro" id="IPR049142">
    <property type="entry name" value="MS_channel_1st"/>
</dbReference>
<dbReference type="HOGENOM" id="CLU_037945_0_1_0"/>
<name>Q028G0_SOLUE</name>
<dbReference type="SUPFAM" id="SSF50182">
    <property type="entry name" value="Sm-like ribonucleoproteins"/>
    <property type="match status" value="1"/>
</dbReference>
<sequence length="349" mass="37867">MEIITPLAIFLATFLAGWLVRRLVLRALQSYNSRTGSRAGQVLYQALHGPAMIWALILAAHVAFQSSDLPTRFTNLGSNALLALWIISLTLMSMRTVGDLVRHYASQVPGAMPVTTLTQNLAQIGVVILGALILLNQFNISITPILTALGVGGLAVALALQDTLSNLFGGFYVAVAGQVRVGDYIKLNTSEEGNVTDIGWRCTTIRAQSNNMIIVPNSKLSQAIVTNYYLPEKRMAGGFPVTVGYESDPDQVERVLMEVLVQSAREVPGMLAEPAPSVAFDPGFGDQGMGFTANFQVAEFASLGPVRNELRRRVLRRFREEGIGIPYPTRTVFLRGDNLTKPPEGAAHQ</sequence>
<dbReference type="InterPro" id="IPR006685">
    <property type="entry name" value="MscS_channel_2nd"/>
</dbReference>
<feature type="domain" description="Mechanosensitive ion channel MscS" evidence="8">
    <location>
        <begin position="162"/>
        <end position="228"/>
    </location>
</feature>
<dbReference type="FunCoup" id="Q028G0">
    <property type="interactions" value="228"/>
</dbReference>
<dbReference type="Pfam" id="PF21082">
    <property type="entry name" value="MS_channel_3rd"/>
    <property type="match status" value="1"/>
</dbReference>
<evidence type="ECO:0000256" key="7">
    <source>
        <dbReference type="SAM" id="Phobius"/>
    </source>
</evidence>
<dbReference type="Pfam" id="PF00924">
    <property type="entry name" value="MS_channel_2nd"/>
    <property type="match status" value="1"/>
</dbReference>
<dbReference type="InterPro" id="IPR011066">
    <property type="entry name" value="MscS_channel_C_sf"/>
</dbReference>
<comment type="similarity">
    <text evidence="2">Belongs to the MscS (TC 1.A.23) family.</text>
</comment>
<dbReference type="EMBL" id="CP000473">
    <property type="protein sequence ID" value="ABJ82592.1"/>
    <property type="molecule type" value="Genomic_DNA"/>
</dbReference>
<feature type="transmembrane region" description="Helical" evidence="7">
    <location>
        <begin position="42"/>
        <end position="64"/>
    </location>
</feature>